<dbReference type="CDD" id="cd03257">
    <property type="entry name" value="ABC_NikE_OppD_transporters"/>
    <property type="match status" value="1"/>
</dbReference>
<dbReference type="PANTHER" id="PTHR43776:SF7">
    <property type="entry name" value="D,D-DIPEPTIDE TRANSPORT ATP-BINDING PROTEIN DDPF-RELATED"/>
    <property type="match status" value="1"/>
</dbReference>
<evidence type="ECO:0000313" key="14">
    <source>
        <dbReference type="Proteomes" id="UP000061362"/>
    </source>
</evidence>
<dbReference type="Pfam" id="PF00005">
    <property type="entry name" value="ABC_tran"/>
    <property type="match status" value="1"/>
</dbReference>
<gene>
    <name evidence="6" type="ORF">HA72_1050</name>
    <name evidence="7" type="ORF">MsedA_1063</name>
    <name evidence="8" type="ORF">MsedB_1065</name>
    <name evidence="9" type="ORF">MsedC_1063</name>
    <name evidence="10" type="ORF">MsedD_1064</name>
    <name evidence="11" type="ORF">MsedE_1065</name>
</gene>
<evidence type="ECO:0000313" key="13">
    <source>
        <dbReference type="Proteomes" id="UP000056255"/>
    </source>
</evidence>
<reference evidence="14 15" key="2">
    <citation type="journal article" date="2015" name="Genome Announc.">
        <title>Complete Genome Sequences of Evolved Arsenate-Resistant Metallosphaera sedula Strains.</title>
        <authorList>
            <person name="Ai C."/>
            <person name="McCarthy S."/>
            <person name="Schackwitz W."/>
            <person name="Martin J."/>
            <person name="Lipzen A."/>
            <person name="Blum P."/>
        </authorList>
    </citation>
    <scope>NUCLEOTIDE SEQUENCE [LARGE SCALE GENOMIC DNA]</scope>
    <source>
        <strain evidence="9 15">ARS120-1</strain>
        <strain evidence="10 14">ARS120-2</strain>
        <strain evidence="7 17">ARS50-1</strain>
        <strain evidence="8 16">ARS50-2</strain>
    </source>
</reference>
<organism evidence="6 12">
    <name type="scientific">Metallosphaera sedula</name>
    <dbReference type="NCBI Taxonomy" id="43687"/>
    <lineage>
        <taxon>Archaea</taxon>
        <taxon>Thermoproteota</taxon>
        <taxon>Thermoprotei</taxon>
        <taxon>Sulfolobales</taxon>
        <taxon>Sulfolobaceae</taxon>
        <taxon>Metallosphaera</taxon>
    </lineage>
</organism>
<dbReference type="Gene3D" id="3.40.50.300">
    <property type="entry name" value="P-loop containing nucleotide triphosphate hydrolases"/>
    <property type="match status" value="1"/>
</dbReference>
<dbReference type="Proteomes" id="UP000062475">
    <property type="component" value="Chromosome"/>
</dbReference>
<evidence type="ECO:0000313" key="7">
    <source>
        <dbReference type="EMBL" id="AKV74097.1"/>
    </source>
</evidence>
<evidence type="ECO:0000313" key="12">
    <source>
        <dbReference type="Proteomes" id="UP000029084"/>
    </source>
</evidence>
<dbReference type="InterPro" id="IPR027417">
    <property type="entry name" value="P-loop_NTPase"/>
</dbReference>
<dbReference type="InterPro" id="IPR050319">
    <property type="entry name" value="ABC_transp_ATP-bind"/>
</dbReference>
<evidence type="ECO:0000256" key="1">
    <source>
        <dbReference type="ARBA" id="ARBA00005417"/>
    </source>
</evidence>
<dbReference type="EMBL" id="CP012176">
    <property type="protein sequence ID" value="AKV83077.1"/>
    <property type="molecule type" value="Genomic_DNA"/>
</dbReference>
<dbReference type="EMBL" id="CP012173">
    <property type="protein sequence ID" value="AKV76337.1"/>
    <property type="molecule type" value="Genomic_DNA"/>
</dbReference>
<evidence type="ECO:0000313" key="9">
    <source>
        <dbReference type="EMBL" id="AKV78588.1"/>
    </source>
</evidence>
<dbReference type="OrthoDB" id="18209at2157"/>
<evidence type="ECO:0000256" key="4">
    <source>
        <dbReference type="ARBA" id="ARBA00022840"/>
    </source>
</evidence>
<dbReference type="EMBL" id="CP008822">
    <property type="protein sequence ID" value="AIM27201.1"/>
    <property type="molecule type" value="Genomic_DNA"/>
</dbReference>
<name>A0A088E4G4_9CREN</name>
<dbReference type="PATRIC" id="fig|43687.5.peg.1092"/>
<reference evidence="6 12" key="1">
    <citation type="journal article" date="2014" name="J. Bacteriol.">
        <title>Role of an Archaeal PitA Transporter in the Copper and Arsenic Resistance of Metallosphaera sedula, an Extreme Thermoacidophile.</title>
        <authorList>
            <person name="McCarthy S."/>
            <person name="Ai C."/>
            <person name="Wheaton G."/>
            <person name="Tevatia R."/>
            <person name="Eckrich V."/>
            <person name="Kelly R."/>
            <person name="Blum P."/>
        </authorList>
    </citation>
    <scope>NUCLEOTIDE SEQUENCE [LARGE SCALE GENOMIC DNA]</scope>
    <source>
        <strain evidence="6 12">CuR1</strain>
    </source>
</reference>
<dbReference type="SMART" id="SM00382">
    <property type="entry name" value="AAA"/>
    <property type="match status" value="1"/>
</dbReference>
<dbReference type="Proteomes" id="UP000062398">
    <property type="component" value="Chromosome"/>
</dbReference>
<dbReference type="GO" id="GO:0016887">
    <property type="term" value="F:ATP hydrolysis activity"/>
    <property type="evidence" value="ECO:0007669"/>
    <property type="project" value="InterPro"/>
</dbReference>
<evidence type="ECO:0000256" key="3">
    <source>
        <dbReference type="ARBA" id="ARBA00022741"/>
    </source>
</evidence>
<dbReference type="SUPFAM" id="SSF52540">
    <property type="entry name" value="P-loop containing nucleoside triphosphate hydrolases"/>
    <property type="match status" value="1"/>
</dbReference>
<keyword evidence="4" id="KW-0067">ATP-binding</keyword>
<dbReference type="OMA" id="QYFPIKG"/>
<dbReference type="InterPro" id="IPR017871">
    <property type="entry name" value="ABC_transporter-like_CS"/>
</dbReference>
<comment type="similarity">
    <text evidence="1">Belongs to the ABC transporter superfamily.</text>
</comment>
<dbReference type="GeneID" id="91755520"/>
<evidence type="ECO:0000256" key="2">
    <source>
        <dbReference type="ARBA" id="ARBA00022448"/>
    </source>
</evidence>
<feature type="domain" description="ABC transporter" evidence="5">
    <location>
        <begin position="9"/>
        <end position="248"/>
    </location>
</feature>
<keyword evidence="3" id="KW-0547">Nucleotide-binding</keyword>
<dbReference type="EMBL" id="CP012172">
    <property type="protein sequence ID" value="AKV74097.1"/>
    <property type="molecule type" value="Genomic_DNA"/>
</dbReference>
<keyword evidence="2" id="KW-0813">Transport</keyword>
<sequence>MLATYTNLVETENLGVEFTAGGRVIRAVDGVSLGIGEGETFTVIGESGSGKSTLALAILKLIKIKSGKIFFKGQDITKLKESEMRSIRREMQIVLQDPYLSLDPRLRVGDIVKEPLLPLGEKGDDKVDEVLSLVGLDPGVATRFPHEFSGGQRQRIAIARSLISDPKFIVLDEPTSNLDVSIQAQILNLLLDIQERRKVSYLLITHNMLVAKYMSDNVAVMYSGKIVERGSAREVIGKPLHPYTMELLNVTPTKGFMERIRKMEFIQEGEIPIKGCRYANRCRFAKEVCRTTEPTLKKVSQDHEVACFLY</sequence>
<dbReference type="PROSITE" id="PS50893">
    <property type="entry name" value="ABC_TRANSPORTER_2"/>
    <property type="match status" value="1"/>
</dbReference>
<dbReference type="EMBL" id="CP012174">
    <property type="protein sequence ID" value="AKV78588.1"/>
    <property type="molecule type" value="Genomic_DNA"/>
</dbReference>
<dbReference type="Proteomes" id="UP000029084">
    <property type="component" value="Chromosome"/>
</dbReference>
<dbReference type="RefSeq" id="WP_012021002.1">
    <property type="nucleotide sequence ID" value="NZ_AP019770.1"/>
</dbReference>
<dbReference type="InterPro" id="IPR003439">
    <property type="entry name" value="ABC_transporter-like_ATP-bd"/>
</dbReference>
<dbReference type="InterPro" id="IPR013563">
    <property type="entry name" value="Oligopep_ABC_C"/>
</dbReference>
<dbReference type="NCBIfam" id="TIGR01727">
    <property type="entry name" value="oligo_HPY"/>
    <property type="match status" value="1"/>
</dbReference>
<dbReference type="PANTHER" id="PTHR43776">
    <property type="entry name" value="TRANSPORT ATP-BINDING PROTEIN"/>
    <property type="match status" value="1"/>
</dbReference>
<dbReference type="EMBL" id="CP012175">
    <property type="protein sequence ID" value="AKV80833.1"/>
    <property type="molecule type" value="Genomic_DNA"/>
</dbReference>
<dbReference type="Proteomes" id="UP000068832">
    <property type="component" value="Chromosome"/>
</dbReference>
<evidence type="ECO:0000313" key="11">
    <source>
        <dbReference type="EMBL" id="AKV83077.1"/>
    </source>
</evidence>
<evidence type="ECO:0000313" key="15">
    <source>
        <dbReference type="Proteomes" id="UP000062398"/>
    </source>
</evidence>
<proteinExistence type="inferred from homology"/>
<evidence type="ECO:0000313" key="6">
    <source>
        <dbReference type="EMBL" id="AIM27201.1"/>
    </source>
</evidence>
<evidence type="ECO:0000313" key="17">
    <source>
        <dbReference type="Proteomes" id="UP000068832"/>
    </source>
</evidence>
<dbReference type="Proteomes" id="UP000061362">
    <property type="component" value="Chromosome"/>
</dbReference>
<dbReference type="GO" id="GO:0005524">
    <property type="term" value="F:ATP binding"/>
    <property type="evidence" value="ECO:0007669"/>
    <property type="project" value="UniProtKB-KW"/>
</dbReference>
<dbReference type="InterPro" id="IPR003593">
    <property type="entry name" value="AAA+_ATPase"/>
</dbReference>
<accession>A0A088E4G4</accession>
<dbReference type="AlphaFoldDB" id="A0A088E4G4"/>
<dbReference type="Pfam" id="PF08352">
    <property type="entry name" value="oligo_HPY"/>
    <property type="match status" value="1"/>
</dbReference>
<evidence type="ECO:0000313" key="8">
    <source>
        <dbReference type="EMBL" id="AKV76337.1"/>
    </source>
</evidence>
<dbReference type="PROSITE" id="PS00211">
    <property type="entry name" value="ABC_TRANSPORTER_1"/>
    <property type="match status" value="1"/>
</dbReference>
<dbReference type="FunFam" id="3.40.50.300:FF:000016">
    <property type="entry name" value="Oligopeptide ABC transporter ATP-binding component"/>
    <property type="match status" value="1"/>
</dbReference>
<dbReference type="GO" id="GO:0055085">
    <property type="term" value="P:transmembrane transport"/>
    <property type="evidence" value="ECO:0007669"/>
    <property type="project" value="UniProtKB-ARBA"/>
</dbReference>
<dbReference type="GO" id="GO:0015833">
    <property type="term" value="P:peptide transport"/>
    <property type="evidence" value="ECO:0007669"/>
    <property type="project" value="InterPro"/>
</dbReference>
<evidence type="ECO:0000313" key="16">
    <source>
        <dbReference type="Proteomes" id="UP000062475"/>
    </source>
</evidence>
<evidence type="ECO:0000259" key="5">
    <source>
        <dbReference type="PROSITE" id="PS50893"/>
    </source>
</evidence>
<reference evidence="11 13" key="3">
    <citation type="submission" date="2015-07" db="EMBL/GenBank/DDBJ databases">
        <title>Physiological, transcriptional responses and genome re-sequencing of acid resistant extremely thermoacidophilic Metallosphaera sedula SARC-M1.</title>
        <authorList>
            <person name="Ai C."/>
            <person name="McCarthy S."/>
            <person name="Eckrich V."/>
            <person name="Rudrappa D."/>
            <person name="Qiu G."/>
            <person name="Blum P."/>
        </authorList>
    </citation>
    <scope>NUCLEOTIDE SEQUENCE [LARGE SCALE GENOMIC DNA]</scope>
    <source>
        <strain evidence="11 13">SARC-M1</strain>
    </source>
</reference>
<protein>
    <submittedName>
        <fullName evidence="6">Oligopeptide/dipeptide ABC transporter, ATPase subunit</fullName>
    </submittedName>
    <submittedName>
        <fullName evidence="7">Peptide ABC transporter ATPase</fullName>
    </submittedName>
</protein>
<evidence type="ECO:0000313" key="10">
    <source>
        <dbReference type="EMBL" id="AKV80833.1"/>
    </source>
</evidence>
<dbReference type="Proteomes" id="UP000056255">
    <property type="component" value="Chromosome"/>
</dbReference>